<dbReference type="PANTHER" id="PTHR42709">
    <property type="entry name" value="ALKALINE PHOSPHATASE LIKE PROTEIN"/>
    <property type="match status" value="1"/>
</dbReference>
<keyword evidence="1" id="KW-0472">Membrane</keyword>
<organism evidence="2 3">
    <name type="scientific">Iodobacter ciconiae</name>
    <dbReference type="NCBI Taxonomy" id="2496266"/>
    <lineage>
        <taxon>Bacteria</taxon>
        <taxon>Pseudomonadati</taxon>
        <taxon>Pseudomonadota</taxon>
        <taxon>Betaproteobacteria</taxon>
        <taxon>Neisseriales</taxon>
        <taxon>Chitinibacteraceae</taxon>
        <taxon>Iodobacter</taxon>
    </lineage>
</organism>
<keyword evidence="1" id="KW-0812">Transmembrane</keyword>
<gene>
    <name evidence="2" type="ORF">EJO50_02315</name>
</gene>
<keyword evidence="1" id="KW-1133">Transmembrane helix</keyword>
<accession>A0A3S8ZPM2</accession>
<dbReference type="InterPro" id="IPR051311">
    <property type="entry name" value="DedA_domain"/>
</dbReference>
<evidence type="ECO:0000256" key="1">
    <source>
        <dbReference type="SAM" id="Phobius"/>
    </source>
</evidence>
<evidence type="ECO:0000313" key="3">
    <source>
        <dbReference type="Proteomes" id="UP000282438"/>
    </source>
</evidence>
<dbReference type="Proteomes" id="UP000282438">
    <property type="component" value="Chromosome"/>
</dbReference>
<dbReference type="PANTHER" id="PTHR42709:SF4">
    <property type="entry name" value="INNER MEMBRANE PROTEIN YQAA"/>
    <property type="match status" value="1"/>
</dbReference>
<feature type="transmembrane region" description="Helical" evidence="1">
    <location>
        <begin position="43"/>
        <end position="62"/>
    </location>
</feature>
<reference evidence="2 3" key="1">
    <citation type="submission" date="2018-12" db="EMBL/GenBank/DDBJ databases">
        <title>Complete genome sequence of Iodobacter sp. H11R3.</title>
        <authorList>
            <person name="Bae J.-W."/>
        </authorList>
    </citation>
    <scope>NUCLEOTIDE SEQUENCE [LARGE SCALE GENOMIC DNA]</scope>
    <source>
        <strain evidence="2 3">H11R3</strain>
    </source>
</reference>
<dbReference type="KEGG" id="iod:EJO50_02315"/>
<dbReference type="OrthoDB" id="5419086at2"/>
<evidence type="ECO:0000313" key="2">
    <source>
        <dbReference type="EMBL" id="AZN35421.1"/>
    </source>
</evidence>
<feature type="transmembrane region" description="Helical" evidence="1">
    <location>
        <begin position="112"/>
        <end position="133"/>
    </location>
</feature>
<proteinExistence type="predicted"/>
<keyword evidence="3" id="KW-1185">Reference proteome</keyword>
<protein>
    <submittedName>
        <fullName evidence="2">DedA family protein</fullName>
    </submittedName>
</protein>
<sequence length="138" mass="14817">MIEPVWLSGLFASAFLSATLLPGNSEAALLAYLHFNSQGVMPALLVVTAGNTLGGLLTVWMGRRLPAAPKGKAVAWAERIGPISLLLTWLPVAGDILCAVAGWLRWPWRQVALWMILGKAARYLILVGAAGWLSARWA</sequence>
<dbReference type="AlphaFoldDB" id="A0A3S8ZPM2"/>
<dbReference type="EMBL" id="CP034433">
    <property type="protein sequence ID" value="AZN35421.1"/>
    <property type="molecule type" value="Genomic_DNA"/>
</dbReference>
<feature type="transmembrane region" description="Helical" evidence="1">
    <location>
        <begin position="83"/>
        <end position="106"/>
    </location>
</feature>
<dbReference type="RefSeq" id="WP_125971393.1">
    <property type="nucleotide sequence ID" value="NZ_CP034433.1"/>
</dbReference>
<name>A0A3S8ZPM2_9NEIS</name>